<evidence type="ECO:0000313" key="1">
    <source>
        <dbReference type="EMBL" id="VXA86427.1"/>
    </source>
</evidence>
<name>A0A653L5Y6_AERVE</name>
<gene>
    <name evidence="1" type="ORF">AERO8C_30014</name>
</gene>
<protein>
    <submittedName>
        <fullName evidence="1">Uncharacterized protein</fullName>
    </submittedName>
</protein>
<dbReference type="EMBL" id="CABWLC010000016">
    <property type="protein sequence ID" value="VXA86427.1"/>
    <property type="molecule type" value="Genomic_DNA"/>
</dbReference>
<evidence type="ECO:0000313" key="2">
    <source>
        <dbReference type="Proteomes" id="UP000439123"/>
    </source>
</evidence>
<accession>A0A653L5Y6</accession>
<dbReference type="Proteomes" id="UP000439123">
    <property type="component" value="Unassembled WGS sequence"/>
</dbReference>
<organism evidence="1 2">
    <name type="scientific">Aeromonas veronii</name>
    <dbReference type="NCBI Taxonomy" id="654"/>
    <lineage>
        <taxon>Bacteria</taxon>
        <taxon>Pseudomonadati</taxon>
        <taxon>Pseudomonadota</taxon>
        <taxon>Gammaproteobacteria</taxon>
        <taxon>Aeromonadales</taxon>
        <taxon>Aeromonadaceae</taxon>
        <taxon>Aeromonas</taxon>
    </lineage>
</organism>
<sequence>MGKGPGGELIAVHAVTSGRAGAAVTLAAKVGADLQSLLELAGGIAGQFALGGRQVNHQPVPPTAAGRGIGVIGGDGNTLGACRQILPAKLGRVVVAAAAKAVEAELFVHQLAFVNVRALQGHGKGWHGRQAEQWQQGTLFEQFHRVTPRVVTGSL</sequence>
<dbReference type="AlphaFoldDB" id="A0A653L5Y6"/>
<reference evidence="1 2" key="1">
    <citation type="submission" date="2019-10" db="EMBL/GenBank/DDBJ databases">
        <authorList>
            <person name="Karimi E."/>
        </authorList>
    </citation>
    <scope>NUCLEOTIDE SEQUENCE [LARGE SCALE GENOMIC DNA]</scope>
    <source>
        <strain evidence="1">Aeromonas sp. 8C</strain>
    </source>
</reference>
<proteinExistence type="predicted"/>